<dbReference type="RefSeq" id="WP_155475255.1">
    <property type="nucleotide sequence ID" value="NZ_WNKU01000002.1"/>
</dbReference>
<proteinExistence type="predicted"/>
<organism evidence="2 3">
    <name type="scientific">Heliobacterium mobile</name>
    <name type="common">Heliobacillus mobilis</name>
    <dbReference type="NCBI Taxonomy" id="28064"/>
    <lineage>
        <taxon>Bacteria</taxon>
        <taxon>Bacillati</taxon>
        <taxon>Bacillota</taxon>
        <taxon>Clostridia</taxon>
        <taxon>Eubacteriales</taxon>
        <taxon>Heliobacteriaceae</taxon>
        <taxon>Heliobacterium</taxon>
    </lineage>
</organism>
<evidence type="ECO:0000313" key="2">
    <source>
        <dbReference type="EMBL" id="MTV48183.1"/>
    </source>
</evidence>
<gene>
    <name evidence="2" type="ORF">GJ688_04190</name>
</gene>
<dbReference type="Proteomes" id="UP000430670">
    <property type="component" value="Unassembled WGS sequence"/>
</dbReference>
<dbReference type="AlphaFoldDB" id="A0A6I3SH56"/>
<evidence type="ECO:0000256" key="1">
    <source>
        <dbReference type="SAM" id="MobiDB-lite"/>
    </source>
</evidence>
<dbReference type="EMBL" id="WNKU01000002">
    <property type="protein sequence ID" value="MTV48183.1"/>
    <property type="molecule type" value="Genomic_DNA"/>
</dbReference>
<feature type="compositionally biased region" description="Basic and acidic residues" evidence="1">
    <location>
        <begin position="1"/>
        <end position="16"/>
    </location>
</feature>
<feature type="region of interest" description="Disordered" evidence="1">
    <location>
        <begin position="1"/>
        <end position="29"/>
    </location>
</feature>
<sequence>MIKDVDRYEAPSKELNKLPGVRDGQTPGLISSGTVGFSGEGNFGVGIPGINGAIPGQDGEGPTTDQALSNLEARAGEDLRHDSLGKARANLEKIPAQKSDLETFNATVKNHETEEGFHNRITVDGMGNKDRYK</sequence>
<evidence type="ECO:0000313" key="3">
    <source>
        <dbReference type="Proteomes" id="UP000430670"/>
    </source>
</evidence>
<dbReference type="OrthoDB" id="2081696at2"/>
<keyword evidence="3" id="KW-1185">Reference proteome</keyword>
<comment type="caution">
    <text evidence="2">The sequence shown here is derived from an EMBL/GenBank/DDBJ whole genome shotgun (WGS) entry which is preliminary data.</text>
</comment>
<name>A0A6I3SH56_HELMO</name>
<accession>A0A6I3SH56</accession>
<reference evidence="2 3" key="1">
    <citation type="submission" date="2019-11" db="EMBL/GenBank/DDBJ databases">
        <title>Whole-genome sequence of a the green, strictly anaerobic photosynthetic bacterium Heliobacillus mobilis DSM 6151.</title>
        <authorList>
            <person name="Kyndt J.A."/>
            <person name="Meyer T.E."/>
        </authorList>
    </citation>
    <scope>NUCLEOTIDE SEQUENCE [LARGE SCALE GENOMIC DNA]</scope>
    <source>
        <strain evidence="2 3">DSM 6151</strain>
    </source>
</reference>
<protein>
    <submittedName>
        <fullName evidence="2">Uncharacterized protein</fullName>
    </submittedName>
</protein>